<feature type="region of interest" description="Disordered" evidence="1">
    <location>
        <begin position="31"/>
        <end position="86"/>
    </location>
</feature>
<proteinExistence type="predicted"/>
<organism evidence="2 3">
    <name type="scientific">Iris pallida</name>
    <name type="common">Sweet iris</name>
    <dbReference type="NCBI Taxonomy" id="29817"/>
    <lineage>
        <taxon>Eukaryota</taxon>
        <taxon>Viridiplantae</taxon>
        <taxon>Streptophyta</taxon>
        <taxon>Embryophyta</taxon>
        <taxon>Tracheophyta</taxon>
        <taxon>Spermatophyta</taxon>
        <taxon>Magnoliopsida</taxon>
        <taxon>Liliopsida</taxon>
        <taxon>Asparagales</taxon>
        <taxon>Iridaceae</taxon>
        <taxon>Iridoideae</taxon>
        <taxon>Irideae</taxon>
        <taxon>Iris</taxon>
    </lineage>
</organism>
<protein>
    <submittedName>
        <fullName evidence="2">Proline-rich receptor-like protein kinase PERK8</fullName>
    </submittedName>
</protein>
<dbReference type="EMBL" id="JANAVB010000397">
    <property type="protein sequence ID" value="KAJ6853822.1"/>
    <property type="molecule type" value="Genomic_DNA"/>
</dbReference>
<feature type="compositionally biased region" description="Basic and acidic residues" evidence="1">
    <location>
        <begin position="66"/>
        <end position="81"/>
    </location>
</feature>
<evidence type="ECO:0000313" key="2">
    <source>
        <dbReference type="EMBL" id="KAJ6853822.1"/>
    </source>
</evidence>
<reference evidence="2" key="1">
    <citation type="journal article" date="2023" name="GigaByte">
        <title>Genome assembly of the bearded iris, Iris pallida Lam.</title>
        <authorList>
            <person name="Bruccoleri R.E."/>
            <person name="Oakeley E.J."/>
            <person name="Faust A.M.E."/>
            <person name="Altorfer M."/>
            <person name="Dessus-Babus S."/>
            <person name="Burckhardt D."/>
            <person name="Oertli M."/>
            <person name="Naumann U."/>
            <person name="Petersen F."/>
            <person name="Wong J."/>
        </authorList>
    </citation>
    <scope>NUCLEOTIDE SEQUENCE</scope>
    <source>
        <strain evidence="2">GSM-AAB239-AS_SAM_17_03QT</strain>
    </source>
</reference>
<keyword evidence="3" id="KW-1185">Reference proteome</keyword>
<keyword evidence="2" id="KW-0418">Kinase</keyword>
<evidence type="ECO:0000256" key="1">
    <source>
        <dbReference type="SAM" id="MobiDB-lite"/>
    </source>
</evidence>
<accession>A0AAX6IKS2</accession>
<keyword evidence="2" id="KW-0808">Transferase</keyword>
<keyword evidence="2" id="KW-0675">Receptor</keyword>
<comment type="caution">
    <text evidence="2">The sequence shown here is derived from an EMBL/GenBank/DDBJ whole genome shotgun (WGS) entry which is preliminary data.</text>
</comment>
<sequence length="104" mass="11068">MKLGSSSRGLGAAKYGGTGFWKMTLVDRRLGEDRDRSEGGARWSMAQPTPDLDGEDGRSPSGPRESTVDEGRVEAHGEKTRAVLGADSLAASSRSLGRLLLAHR</sequence>
<reference evidence="2" key="2">
    <citation type="submission" date="2023-04" db="EMBL/GenBank/DDBJ databases">
        <authorList>
            <person name="Bruccoleri R.E."/>
            <person name="Oakeley E.J."/>
            <person name="Faust A.-M."/>
            <person name="Dessus-Babus S."/>
            <person name="Altorfer M."/>
            <person name="Burckhardt D."/>
            <person name="Oertli M."/>
            <person name="Naumann U."/>
            <person name="Petersen F."/>
            <person name="Wong J."/>
        </authorList>
    </citation>
    <scope>NUCLEOTIDE SEQUENCE</scope>
    <source>
        <strain evidence="2">GSM-AAB239-AS_SAM_17_03QT</strain>
        <tissue evidence="2">Leaf</tissue>
    </source>
</reference>
<gene>
    <name evidence="2" type="ORF">M6B38_113035</name>
</gene>
<dbReference type="GO" id="GO:0016301">
    <property type="term" value="F:kinase activity"/>
    <property type="evidence" value="ECO:0007669"/>
    <property type="project" value="UniProtKB-KW"/>
</dbReference>
<name>A0AAX6IKS2_IRIPA</name>
<evidence type="ECO:0000313" key="3">
    <source>
        <dbReference type="Proteomes" id="UP001140949"/>
    </source>
</evidence>
<dbReference type="Proteomes" id="UP001140949">
    <property type="component" value="Unassembled WGS sequence"/>
</dbReference>
<dbReference type="AlphaFoldDB" id="A0AAX6IKS2"/>